<proteinExistence type="predicted"/>
<dbReference type="STRING" id="408657.SAMN04487995_3937"/>
<protein>
    <recommendedName>
        <fullName evidence="3">DUF4269 domain-containing protein</fullName>
    </recommendedName>
</protein>
<sequence>MIDFTSISYLKNGNPKQKLAYKILNENRIMDILHEFDPILVGTVPINIDIENSDLDIICFWKNQRAFREKLIAQFSEFKAFRIQDISIHGQLTTLTNFFIDKIEIEIFGQNIPTESQYGYRHMLIENKLLLEKGDNFRMEIIKLKQQGYKTEPAFAKILGLEGDPYQELMKFETAYPETKKRIN</sequence>
<reference evidence="1 2" key="1">
    <citation type="submission" date="2016-10" db="EMBL/GenBank/DDBJ databases">
        <authorList>
            <person name="de Groot N.N."/>
        </authorList>
    </citation>
    <scope>NUCLEOTIDE SEQUENCE [LARGE SCALE GENOMIC DNA]</scope>
    <source>
        <strain evidence="1 2">DSM 19938</strain>
    </source>
</reference>
<keyword evidence="2" id="KW-1185">Reference proteome</keyword>
<evidence type="ECO:0000313" key="2">
    <source>
        <dbReference type="Proteomes" id="UP000199532"/>
    </source>
</evidence>
<gene>
    <name evidence="1" type="ORF">SAMN04487995_3937</name>
</gene>
<dbReference type="Proteomes" id="UP000199532">
    <property type="component" value="Unassembled WGS sequence"/>
</dbReference>
<dbReference type="AlphaFoldDB" id="A0A1H6XT93"/>
<dbReference type="OrthoDB" id="6402248at2"/>
<evidence type="ECO:0008006" key="3">
    <source>
        <dbReference type="Google" id="ProtNLM"/>
    </source>
</evidence>
<dbReference type="EMBL" id="FNXY01000006">
    <property type="protein sequence ID" value="SEJ28112.1"/>
    <property type="molecule type" value="Genomic_DNA"/>
</dbReference>
<dbReference type="RefSeq" id="WP_090337952.1">
    <property type="nucleotide sequence ID" value="NZ_FNXY01000006.1"/>
</dbReference>
<accession>A0A1H6XT93</accession>
<name>A0A1H6XT93_9BACT</name>
<organism evidence="1 2">
    <name type="scientific">Dyadobacter koreensis</name>
    <dbReference type="NCBI Taxonomy" id="408657"/>
    <lineage>
        <taxon>Bacteria</taxon>
        <taxon>Pseudomonadati</taxon>
        <taxon>Bacteroidota</taxon>
        <taxon>Cytophagia</taxon>
        <taxon>Cytophagales</taxon>
        <taxon>Spirosomataceae</taxon>
        <taxon>Dyadobacter</taxon>
    </lineage>
</organism>
<dbReference type="InterPro" id="IPR025365">
    <property type="entry name" value="DUF4269"/>
</dbReference>
<dbReference type="Pfam" id="PF14091">
    <property type="entry name" value="DUF4269"/>
    <property type="match status" value="1"/>
</dbReference>
<evidence type="ECO:0000313" key="1">
    <source>
        <dbReference type="EMBL" id="SEJ28112.1"/>
    </source>
</evidence>